<evidence type="ECO:0000256" key="8">
    <source>
        <dbReference type="ARBA" id="ARBA00023136"/>
    </source>
</evidence>
<dbReference type="InterPro" id="IPR043429">
    <property type="entry name" value="ArtM/GltK/GlnP/TcyL/YhdX-like"/>
</dbReference>
<evidence type="ECO:0000256" key="3">
    <source>
        <dbReference type="ARBA" id="ARBA00022448"/>
    </source>
</evidence>
<keyword evidence="4" id="KW-1003">Cell membrane</keyword>
<dbReference type="InterPro" id="IPR010065">
    <property type="entry name" value="AA_ABC_transptr_permease_3TM"/>
</dbReference>
<keyword evidence="11" id="KW-1185">Reference proteome</keyword>
<evidence type="ECO:0000256" key="6">
    <source>
        <dbReference type="ARBA" id="ARBA00022970"/>
    </source>
</evidence>
<keyword evidence="3 9" id="KW-0813">Transport</keyword>
<evidence type="ECO:0000256" key="4">
    <source>
        <dbReference type="ARBA" id="ARBA00022475"/>
    </source>
</evidence>
<keyword evidence="8 9" id="KW-0472">Membrane</keyword>
<dbReference type="EMBL" id="FMZQ01000011">
    <property type="protein sequence ID" value="SDD11885.1"/>
    <property type="molecule type" value="Genomic_DNA"/>
</dbReference>
<evidence type="ECO:0000313" key="11">
    <source>
        <dbReference type="Proteomes" id="UP000199467"/>
    </source>
</evidence>
<organism evidence="10 11">
    <name type="scientific">Ectopseudomonas chengduensis</name>
    <dbReference type="NCBI Taxonomy" id="489632"/>
    <lineage>
        <taxon>Bacteria</taxon>
        <taxon>Pseudomonadati</taxon>
        <taxon>Pseudomonadota</taxon>
        <taxon>Gammaproteobacteria</taxon>
        <taxon>Pseudomonadales</taxon>
        <taxon>Pseudomonadaceae</taxon>
        <taxon>Ectopseudomonas</taxon>
    </lineage>
</organism>
<gene>
    <name evidence="10" type="ORF">SAMN05216576_11134</name>
</gene>
<comment type="subcellular location">
    <subcellularLocation>
        <location evidence="1">Cell inner membrane</location>
        <topology evidence="1">Multi-pass membrane protein</topology>
    </subcellularLocation>
    <subcellularLocation>
        <location evidence="9">Cell membrane</location>
        <topology evidence="9">Multi-pass membrane protein</topology>
    </subcellularLocation>
</comment>
<dbReference type="NCBIfam" id="TIGR01726">
    <property type="entry name" value="HEQRo_perm_3TM"/>
    <property type="match status" value="1"/>
</dbReference>
<reference evidence="11" key="1">
    <citation type="submission" date="2016-10" db="EMBL/GenBank/DDBJ databases">
        <authorList>
            <person name="Varghese N."/>
            <person name="Submissions S."/>
        </authorList>
    </citation>
    <scope>NUCLEOTIDE SEQUENCE [LARGE SCALE GENOMIC DNA]</scope>
    <source>
        <strain evidence="11">DSM 26382</strain>
    </source>
</reference>
<dbReference type="Proteomes" id="UP000199467">
    <property type="component" value="Unassembled WGS sequence"/>
</dbReference>
<dbReference type="GO" id="GO:0043190">
    <property type="term" value="C:ATP-binding cassette (ABC) transporter complex"/>
    <property type="evidence" value="ECO:0007669"/>
    <property type="project" value="InterPro"/>
</dbReference>
<dbReference type="GO" id="GO:0022857">
    <property type="term" value="F:transmembrane transporter activity"/>
    <property type="evidence" value="ECO:0007669"/>
    <property type="project" value="InterPro"/>
</dbReference>
<evidence type="ECO:0000256" key="9">
    <source>
        <dbReference type="RuleBase" id="RU363032"/>
    </source>
</evidence>
<name>A0A1G6S6V4_9GAMM</name>
<dbReference type="PANTHER" id="PTHR30614:SF0">
    <property type="entry name" value="L-CYSTINE TRANSPORT SYSTEM PERMEASE PROTEIN TCYL"/>
    <property type="match status" value="1"/>
</dbReference>
<dbReference type="InterPro" id="IPR000515">
    <property type="entry name" value="MetI-like"/>
</dbReference>
<keyword evidence="6" id="KW-0029">Amino-acid transport</keyword>
<dbReference type="Gene3D" id="1.10.3720.10">
    <property type="entry name" value="MetI-like"/>
    <property type="match status" value="1"/>
</dbReference>
<dbReference type="Pfam" id="PF00528">
    <property type="entry name" value="BPD_transp_1"/>
    <property type="match status" value="1"/>
</dbReference>
<dbReference type="RefSeq" id="WP_017678736.1">
    <property type="nucleotide sequence ID" value="NZ_FMZQ01000011.1"/>
</dbReference>
<dbReference type="CDD" id="cd06261">
    <property type="entry name" value="TM_PBP2"/>
    <property type="match status" value="1"/>
</dbReference>
<comment type="similarity">
    <text evidence="2">Belongs to the binding-protein-dependent transport system permease family. HisMQ subfamily.</text>
</comment>
<protein>
    <submittedName>
        <fullName evidence="10">Polar amino acid transport system permease protein</fullName>
    </submittedName>
</protein>
<evidence type="ECO:0000256" key="1">
    <source>
        <dbReference type="ARBA" id="ARBA00004429"/>
    </source>
</evidence>
<feature type="transmembrane region" description="Helical" evidence="9">
    <location>
        <begin position="22"/>
        <end position="43"/>
    </location>
</feature>
<keyword evidence="5 9" id="KW-0812">Transmembrane</keyword>
<feature type="transmembrane region" description="Helical" evidence="9">
    <location>
        <begin position="55"/>
        <end position="73"/>
    </location>
</feature>
<evidence type="ECO:0000256" key="5">
    <source>
        <dbReference type="ARBA" id="ARBA00022692"/>
    </source>
</evidence>
<proteinExistence type="inferred from homology"/>
<dbReference type="SUPFAM" id="SSF161098">
    <property type="entry name" value="MetI-like"/>
    <property type="match status" value="1"/>
</dbReference>
<dbReference type="PANTHER" id="PTHR30614">
    <property type="entry name" value="MEMBRANE COMPONENT OF AMINO ACID ABC TRANSPORTER"/>
    <property type="match status" value="1"/>
</dbReference>
<sequence length="220" mass="24429">MTEWSIIWEARGAFLNGALNTLILFALSVLAAFVIGCFSVYLLEGRNWLSTLLRGAINLMRMLPFLVLAYLLYYGLPALGIKPSAWGAGLVALAIYHAAYFAEILRGARLVLPLGQVEAAKAHGFRPGRLYWRIILPQLVIRTRPLLGNQLIYALKDTAFLTIITVQELTAAANSVQATYFIPTEAFIVVIALYWIISICLELALKWASRFGAKRGFEHA</sequence>
<dbReference type="AlphaFoldDB" id="A0A1G6S6V4"/>
<feature type="transmembrane region" description="Helical" evidence="9">
    <location>
        <begin position="85"/>
        <end position="102"/>
    </location>
</feature>
<keyword evidence="7 9" id="KW-1133">Transmembrane helix</keyword>
<accession>A0A1G6S6V4</accession>
<feature type="transmembrane region" description="Helical" evidence="9">
    <location>
        <begin position="186"/>
        <end position="205"/>
    </location>
</feature>
<dbReference type="InterPro" id="IPR035906">
    <property type="entry name" value="MetI-like_sf"/>
</dbReference>
<evidence type="ECO:0000313" key="10">
    <source>
        <dbReference type="EMBL" id="SDD11885.1"/>
    </source>
</evidence>
<evidence type="ECO:0000256" key="2">
    <source>
        <dbReference type="ARBA" id="ARBA00010072"/>
    </source>
</evidence>
<dbReference type="PROSITE" id="PS50928">
    <property type="entry name" value="ABC_TM1"/>
    <property type="match status" value="1"/>
</dbReference>
<evidence type="ECO:0000256" key="7">
    <source>
        <dbReference type="ARBA" id="ARBA00022989"/>
    </source>
</evidence>
<dbReference type="GO" id="GO:0006865">
    <property type="term" value="P:amino acid transport"/>
    <property type="evidence" value="ECO:0007669"/>
    <property type="project" value="UniProtKB-KW"/>
</dbReference>